<dbReference type="SUPFAM" id="SSF54001">
    <property type="entry name" value="Cysteine proteinases"/>
    <property type="match status" value="1"/>
</dbReference>
<evidence type="ECO:0000256" key="7">
    <source>
        <dbReference type="PIRSR" id="PIRSR608750-1"/>
    </source>
</evidence>
<keyword evidence="10" id="KW-1185">Reference proteome</keyword>
<dbReference type="Gene3D" id="3.10.500.10">
    <property type="entry name" value="Staphopain proregion domain"/>
    <property type="match status" value="1"/>
</dbReference>
<proteinExistence type="inferred from homology"/>
<evidence type="ECO:0000256" key="1">
    <source>
        <dbReference type="ARBA" id="ARBA00004613"/>
    </source>
</evidence>
<protein>
    <submittedName>
        <fullName evidence="9">C39 family peptidase</fullName>
    </submittedName>
</protein>
<dbReference type="InterPro" id="IPR038765">
    <property type="entry name" value="Papain-like_cys_pep_sf"/>
</dbReference>
<comment type="subcellular location">
    <subcellularLocation>
        <location evidence="1">Secreted</location>
    </subcellularLocation>
</comment>
<dbReference type="GO" id="GO:0005576">
    <property type="term" value="C:extracellular region"/>
    <property type="evidence" value="ECO:0007669"/>
    <property type="project" value="UniProtKB-SubCell"/>
</dbReference>
<evidence type="ECO:0000313" key="10">
    <source>
        <dbReference type="Proteomes" id="UP000677305"/>
    </source>
</evidence>
<evidence type="ECO:0000256" key="5">
    <source>
        <dbReference type="ARBA" id="ARBA00022807"/>
    </source>
</evidence>
<dbReference type="InterPro" id="IPR008750">
    <property type="entry name" value="Peptidase_C47"/>
</dbReference>
<name>A0A8J8M8A5_9FIRM</name>
<evidence type="ECO:0000256" key="6">
    <source>
        <dbReference type="ARBA" id="ARBA00023026"/>
    </source>
</evidence>
<feature type="active site" evidence="7">
    <location>
        <position position="331"/>
    </location>
</feature>
<evidence type="ECO:0000256" key="8">
    <source>
        <dbReference type="SAM" id="SignalP"/>
    </source>
</evidence>
<reference evidence="9 10" key="1">
    <citation type="submission" date="2020-07" db="EMBL/GenBank/DDBJ databases">
        <title>Vallitalea guaymasensis genome.</title>
        <authorList>
            <person name="Postec A."/>
        </authorList>
    </citation>
    <scope>NUCLEOTIDE SEQUENCE [LARGE SCALE GENOMIC DNA]</scope>
    <source>
        <strain evidence="9 10">Ra1766G1</strain>
    </source>
</reference>
<feature type="signal peptide" evidence="8">
    <location>
        <begin position="1"/>
        <end position="23"/>
    </location>
</feature>
<feature type="active site" evidence="7">
    <location>
        <position position="222"/>
    </location>
</feature>
<sequence>MKKILSLLLAACLVISTTIVSNASDLGVYLLTKECPQNIHNYVNNNINNFLNSKSNEGEISLEDITIGQVFSIEKENVSDLDVFYFPVFQKGHLKYTFRVYEVDGNITGILSPYLVKELLSVSGKTTTNSPARLAMNNGNVVTVINDKITTIKKDPLGRRVNNYSINNENYSNITVNINEKNDKNIIKGLHTSKRQLFSLDSVSSNNLSLDLAETQGQQSWCSAFAGAAIIRYKTHTNVFAKDIMKYYHPNSEKLEDEYITNYQLIRYAQRKGLYPRRRSYTLSLSSVVSQIDNSQPMYIGCQGRGDYEGARHALVLRGYDKTNNTYSIWNPWYKYYETMPMDTKVYTVDPSASFKWDTTIYDWSKL</sequence>
<keyword evidence="5" id="KW-0645">Protease</keyword>
<keyword evidence="8" id="KW-0732">Signal</keyword>
<dbReference type="Proteomes" id="UP000677305">
    <property type="component" value="Chromosome"/>
</dbReference>
<accession>A0A8J8M8A5</accession>
<dbReference type="KEGG" id="vgu:HYG85_04020"/>
<evidence type="ECO:0000313" key="9">
    <source>
        <dbReference type="EMBL" id="QUH28124.1"/>
    </source>
</evidence>
<keyword evidence="4" id="KW-0378">Hydrolase</keyword>
<dbReference type="GO" id="GO:0008234">
    <property type="term" value="F:cysteine-type peptidase activity"/>
    <property type="evidence" value="ECO:0007669"/>
    <property type="project" value="UniProtKB-KW"/>
</dbReference>
<comment type="similarity">
    <text evidence="2">Belongs to the peptidase C47 family.</text>
</comment>
<organism evidence="9 10">
    <name type="scientific">Vallitalea guaymasensis</name>
    <dbReference type="NCBI Taxonomy" id="1185412"/>
    <lineage>
        <taxon>Bacteria</taxon>
        <taxon>Bacillati</taxon>
        <taxon>Bacillota</taxon>
        <taxon>Clostridia</taxon>
        <taxon>Lachnospirales</taxon>
        <taxon>Vallitaleaceae</taxon>
        <taxon>Vallitalea</taxon>
    </lineage>
</organism>
<feature type="chain" id="PRO_5035285277" evidence="8">
    <location>
        <begin position="24"/>
        <end position="367"/>
    </location>
</feature>
<dbReference type="Gene3D" id="3.90.70.10">
    <property type="entry name" value="Cysteine proteinases"/>
    <property type="match status" value="1"/>
</dbReference>
<dbReference type="RefSeq" id="WP_212692391.1">
    <property type="nucleotide sequence ID" value="NZ_CP058561.1"/>
</dbReference>
<gene>
    <name evidence="9" type="ORF">HYG85_04020</name>
</gene>
<keyword evidence="5" id="KW-0788">Thiol protease</keyword>
<keyword evidence="3" id="KW-0964">Secreted</keyword>
<evidence type="ECO:0000256" key="2">
    <source>
        <dbReference type="ARBA" id="ARBA00010245"/>
    </source>
</evidence>
<dbReference type="EMBL" id="CP058561">
    <property type="protein sequence ID" value="QUH28124.1"/>
    <property type="molecule type" value="Genomic_DNA"/>
</dbReference>
<dbReference type="InterPro" id="IPR037155">
    <property type="entry name" value="Staphopain_pro_sf"/>
</dbReference>
<dbReference type="GO" id="GO:0006508">
    <property type="term" value="P:proteolysis"/>
    <property type="evidence" value="ECO:0007669"/>
    <property type="project" value="InterPro"/>
</dbReference>
<dbReference type="Pfam" id="PF05543">
    <property type="entry name" value="Peptidase_C47"/>
    <property type="match status" value="1"/>
</dbReference>
<keyword evidence="6" id="KW-0843">Virulence</keyword>
<evidence type="ECO:0000256" key="4">
    <source>
        <dbReference type="ARBA" id="ARBA00022801"/>
    </source>
</evidence>
<evidence type="ECO:0000256" key="3">
    <source>
        <dbReference type="ARBA" id="ARBA00022525"/>
    </source>
</evidence>
<feature type="active site" evidence="7">
    <location>
        <position position="313"/>
    </location>
</feature>
<dbReference type="AlphaFoldDB" id="A0A8J8M8A5"/>